<keyword evidence="4 5" id="KW-0479">Metal-binding</keyword>
<dbReference type="OrthoDB" id="9792792at2"/>
<evidence type="ECO:0000256" key="2">
    <source>
        <dbReference type="ARBA" id="ARBA00011643"/>
    </source>
</evidence>
<dbReference type="SUPFAM" id="SSF102705">
    <property type="entry name" value="NIF3 (NGG1p interacting factor 3)-like"/>
    <property type="match status" value="1"/>
</dbReference>
<dbReference type="PIRSF" id="PIRSF037489">
    <property type="entry name" value="UCP037489_NIF3_YqfO"/>
    <property type="match status" value="1"/>
</dbReference>
<evidence type="ECO:0000256" key="5">
    <source>
        <dbReference type="PIRNR" id="PIRNR037489"/>
    </source>
</evidence>
<feature type="binding site" evidence="6">
    <location>
        <position position="64"/>
    </location>
    <ligand>
        <name>a divalent metal cation</name>
        <dbReference type="ChEBI" id="CHEBI:60240"/>
        <label>2</label>
    </ligand>
</feature>
<dbReference type="Gene3D" id="3.40.1390.30">
    <property type="entry name" value="NIF3 (NGG1p interacting factor 3)-like"/>
    <property type="match status" value="1"/>
</dbReference>
<feature type="binding site" evidence="6">
    <location>
        <position position="65"/>
    </location>
    <ligand>
        <name>a divalent metal cation</name>
        <dbReference type="ChEBI" id="CHEBI:60240"/>
        <label>1</label>
    </ligand>
</feature>
<comment type="subunit">
    <text evidence="2">Homohexamer.</text>
</comment>
<reference evidence="7 8" key="1">
    <citation type="journal article" date="2016" name="Int. J. Syst. Evol. Microbiol.">
        <title>Panacibacter ginsenosidivorans gen. nov., sp. nov., with ginsenoside converting activity isolated from soil of a ginseng field.</title>
        <authorList>
            <person name="Siddiqi M.Z."/>
            <person name="Muhammad Shafi S."/>
            <person name="Choi K.D."/>
            <person name="Im W.T."/>
        </authorList>
    </citation>
    <scope>NUCLEOTIDE SEQUENCE [LARGE SCALE GENOMIC DNA]</scope>
    <source>
        <strain evidence="7 8">Gsoil1550</strain>
    </source>
</reference>
<keyword evidence="8" id="KW-1185">Reference proteome</keyword>
<dbReference type="FunFam" id="3.30.70.120:FF:000006">
    <property type="entry name" value="GTP cyclohydrolase 1 type 2 homolog"/>
    <property type="match status" value="1"/>
</dbReference>
<dbReference type="NCBIfam" id="TIGR00486">
    <property type="entry name" value="YbgI_SA1388"/>
    <property type="match status" value="1"/>
</dbReference>
<feature type="binding site" evidence="6">
    <location>
        <position position="331"/>
    </location>
    <ligand>
        <name>a divalent metal cation</name>
        <dbReference type="ChEBI" id="CHEBI:60240"/>
        <label>1</label>
    </ligand>
</feature>
<dbReference type="PANTHER" id="PTHR13799">
    <property type="entry name" value="NGG1 INTERACTING FACTOR 3"/>
    <property type="match status" value="1"/>
</dbReference>
<evidence type="ECO:0000313" key="7">
    <source>
        <dbReference type="EMBL" id="QEC68948.1"/>
    </source>
</evidence>
<dbReference type="Pfam" id="PF01784">
    <property type="entry name" value="DUF34_NIF3"/>
    <property type="match status" value="1"/>
</dbReference>
<name>A0A5B8VF46_9BACT</name>
<accession>A0A5B8VF46</accession>
<organism evidence="7 8">
    <name type="scientific">Panacibacter ginsenosidivorans</name>
    <dbReference type="NCBI Taxonomy" id="1813871"/>
    <lineage>
        <taxon>Bacteria</taxon>
        <taxon>Pseudomonadati</taxon>
        <taxon>Bacteroidota</taxon>
        <taxon>Chitinophagia</taxon>
        <taxon>Chitinophagales</taxon>
        <taxon>Chitinophagaceae</taxon>
        <taxon>Panacibacter</taxon>
    </lineage>
</organism>
<dbReference type="InterPro" id="IPR015867">
    <property type="entry name" value="N-reg_PII/ATP_PRibTrfase_C"/>
</dbReference>
<dbReference type="Proteomes" id="UP000321533">
    <property type="component" value="Chromosome"/>
</dbReference>
<protein>
    <recommendedName>
        <fullName evidence="3 5">GTP cyclohydrolase 1 type 2 homolog</fullName>
    </recommendedName>
</protein>
<feature type="binding site" evidence="6">
    <location>
        <position position="103"/>
    </location>
    <ligand>
        <name>a divalent metal cation</name>
        <dbReference type="ChEBI" id="CHEBI:60240"/>
        <label>1</label>
    </ligand>
</feature>
<evidence type="ECO:0000256" key="1">
    <source>
        <dbReference type="ARBA" id="ARBA00006964"/>
    </source>
</evidence>
<feature type="binding site" evidence="6">
    <location>
        <position position="327"/>
    </location>
    <ligand>
        <name>a divalent metal cation</name>
        <dbReference type="ChEBI" id="CHEBI:60240"/>
        <label>1</label>
    </ligand>
</feature>
<evidence type="ECO:0000256" key="4">
    <source>
        <dbReference type="ARBA" id="ARBA00022723"/>
    </source>
</evidence>
<proteinExistence type="inferred from homology"/>
<dbReference type="KEGG" id="pgin:FRZ67_17135"/>
<dbReference type="GO" id="GO:0005737">
    <property type="term" value="C:cytoplasm"/>
    <property type="evidence" value="ECO:0007669"/>
    <property type="project" value="TreeGrafter"/>
</dbReference>
<gene>
    <name evidence="7" type="ORF">FRZ67_17135</name>
</gene>
<evidence type="ECO:0000256" key="6">
    <source>
        <dbReference type="PIRSR" id="PIRSR602678-1"/>
    </source>
</evidence>
<dbReference type="InterPro" id="IPR036069">
    <property type="entry name" value="DUF34/NIF3_sf"/>
</dbReference>
<dbReference type="AlphaFoldDB" id="A0A5B8VF46"/>
<dbReference type="GO" id="GO:0046872">
    <property type="term" value="F:metal ion binding"/>
    <property type="evidence" value="ECO:0007669"/>
    <property type="project" value="UniProtKB-UniRule"/>
</dbReference>
<sequence>MKIAEVIQLLEQTAPPSYQESYDNAGLLTGNAGWDCTGIICSLDATEDVILEAKSKGCNLVVSHHPIIFGGLKKITGKNYVEKTVITAIKNDIAIYAIHTNLDNVINGVNDKMADKLGLINKEILAPKSNQLMKLFTFVPTEHAAKVRTAIFESGGGNIGNYSECSFNAEGTGTFKAGDGTDPFVGKVGIQHHEREVKIETIFPAYLQHKIVSAMIKAHPYEEVAYDVVALANEFQQVGSGLVGELPEWVEESTFLAQIKTAFGLSVIRHTPLLAKKIKKVALCGGAGSFLTARAIASGADIYITADVKYHEFFDADGRLVIADIGHWESEQFTIDLLFDILKAKFPTFAVLKTEVKTNPVNYYK</sequence>
<comment type="similarity">
    <text evidence="1 5">Belongs to the GTP cyclohydrolase I type 2/NIF3 family.</text>
</comment>
<dbReference type="FunFam" id="3.40.1390.30:FF:000001">
    <property type="entry name" value="GTP cyclohydrolase 1 type 2"/>
    <property type="match status" value="1"/>
</dbReference>
<dbReference type="RefSeq" id="WP_147191500.1">
    <property type="nucleotide sequence ID" value="NZ_CP042435.1"/>
</dbReference>
<dbReference type="Gene3D" id="3.30.70.120">
    <property type="match status" value="1"/>
</dbReference>
<evidence type="ECO:0000256" key="3">
    <source>
        <dbReference type="ARBA" id="ARBA00022112"/>
    </source>
</evidence>
<evidence type="ECO:0000313" key="8">
    <source>
        <dbReference type="Proteomes" id="UP000321533"/>
    </source>
</evidence>
<dbReference type="EMBL" id="CP042435">
    <property type="protein sequence ID" value="QEC68948.1"/>
    <property type="molecule type" value="Genomic_DNA"/>
</dbReference>
<dbReference type="InterPro" id="IPR017221">
    <property type="entry name" value="DUF34/NIF3_bac"/>
</dbReference>
<dbReference type="InterPro" id="IPR002678">
    <property type="entry name" value="DUF34/NIF3"/>
</dbReference>
<dbReference type="PANTHER" id="PTHR13799:SF14">
    <property type="entry name" value="GTP CYCLOHYDROLASE 1 TYPE 2 HOMOLOG"/>
    <property type="match status" value="1"/>
</dbReference>